<dbReference type="AlphaFoldDB" id="A0A5E5P3I9"/>
<accession>A0A5E5P3I9</accession>
<evidence type="ECO:0000313" key="3">
    <source>
        <dbReference type="Proteomes" id="UP000364291"/>
    </source>
</evidence>
<feature type="region of interest" description="Disordered" evidence="1">
    <location>
        <begin position="1"/>
        <end position="65"/>
    </location>
</feature>
<feature type="region of interest" description="Disordered" evidence="1">
    <location>
        <begin position="172"/>
        <end position="233"/>
    </location>
</feature>
<organism evidence="2 3">
    <name type="scientific">Pandoraea apista</name>
    <dbReference type="NCBI Taxonomy" id="93218"/>
    <lineage>
        <taxon>Bacteria</taxon>
        <taxon>Pseudomonadati</taxon>
        <taxon>Pseudomonadota</taxon>
        <taxon>Betaproteobacteria</taxon>
        <taxon>Burkholderiales</taxon>
        <taxon>Burkholderiaceae</taxon>
        <taxon>Pandoraea</taxon>
    </lineage>
</organism>
<reference evidence="2 3" key="1">
    <citation type="submission" date="2019-08" db="EMBL/GenBank/DDBJ databases">
        <authorList>
            <person name="Peeters C."/>
        </authorList>
    </citation>
    <scope>NUCLEOTIDE SEQUENCE [LARGE SCALE GENOMIC DNA]</scope>
    <source>
        <strain evidence="2 3">LMG 18089</strain>
    </source>
</reference>
<evidence type="ECO:0000256" key="1">
    <source>
        <dbReference type="SAM" id="MobiDB-lite"/>
    </source>
</evidence>
<dbReference type="EMBL" id="CABPSX010000002">
    <property type="protein sequence ID" value="VVG70339.1"/>
    <property type="molecule type" value="Genomic_DNA"/>
</dbReference>
<gene>
    <name evidence="2" type="ORF">PAP18089_01299</name>
</gene>
<feature type="compositionally biased region" description="Basic residues" evidence="1">
    <location>
        <begin position="44"/>
        <end position="53"/>
    </location>
</feature>
<dbReference type="Proteomes" id="UP000364291">
    <property type="component" value="Unassembled WGS sequence"/>
</dbReference>
<feature type="compositionally biased region" description="Pro residues" evidence="1">
    <location>
        <begin position="174"/>
        <end position="192"/>
    </location>
</feature>
<proteinExistence type="predicted"/>
<feature type="region of interest" description="Disordered" evidence="1">
    <location>
        <begin position="109"/>
        <end position="132"/>
    </location>
</feature>
<name>A0A5E5P3I9_9BURK</name>
<sequence>MGVAEVLGTVKDSSARWRGPRSNTAGCALTGSGPEAGSRGRTGTGKRGRRQRRCWGDGTPRGERVDGVSPCRGTACCTTDGEDLREPSMPVLSGLARFLAQAWPGPRGDAWTARGNRPTVLTEDRSNRSKPFSMCSTRIRSPAGEGCRLWDGVTFPAGGRCPFWLYGRTSPISPGQPGPPGRHPPNPCPAGPPCRGAVQGRPVEPLDRPTLSPDLCPEPAGTGATPALVRRRP</sequence>
<evidence type="ECO:0000313" key="2">
    <source>
        <dbReference type="EMBL" id="VVG70339.1"/>
    </source>
</evidence>
<protein>
    <submittedName>
        <fullName evidence="2">Uncharacterized protein</fullName>
    </submittedName>
</protein>